<gene>
    <name evidence="2" type="ORF">AAFF_G00252370</name>
</gene>
<name>A0AAD7STL0_9TELE</name>
<reference evidence="2" key="1">
    <citation type="journal article" date="2023" name="Science">
        <title>Genome structures resolve the early diversification of teleost fishes.</title>
        <authorList>
            <person name="Parey E."/>
            <person name="Louis A."/>
            <person name="Montfort J."/>
            <person name="Bouchez O."/>
            <person name="Roques C."/>
            <person name="Iampietro C."/>
            <person name="Lluch J."/>
            <person name="Castinel A."/>
            <person name="Donnadieu C."/>
            <person name="Desvignes T."/>
            <person name="Floi Bucao C."/>
            <person name="Jouanno E."/>
            <person name="Wen M."/>
            <person name="Mejri S."/>
            <person name="Dirks R."/>
            <person name="Jansen H."/>
            <person name="Henkel C."/>
            <person name="Chen W.J."/>
            <person name="Zahm M."/>
            <person name="Cabau C."/>
            <person name="Klopp C."/>
            <person name="Thompson A.W."/>
            <person name="Robinson-Rechavi M."/>
            <person name="Braasch I."/>
            <person name="Lecointre G."/>
            <person name="Bobe J."/>
            <person name="Postlethwait J.H."/>
            <person name="Berthelot C."/>
            <person name="Roest Crollius H."/>
            <person name="Guiguen Y."/>
        </authorList>
    </citation>
    <scope>NUCLEOTIDE SEQUENCE</scope>
    <source>
        <strain evidence="2">NC1722</strain>
    </source>
</reference>
<comment type="caution">
    <text evidence="2">The sequence shown here is derived from an EMBL/GenBank/DDBJ whole genome shotgun (WGS) entry which is preliminary data.</text>
</comment>
<organism evidence="2 3">
    <name type="scientific">Aldrovandia affinis</name>
    <dbReference type="NCBI Taxonomy" id="143900"/>
    <lineage>
        <taxon>Eukaryota</taxon>
        <taxon>Metazoa</taxon>
        <taxon>Chordata</taxon>
        <taxon>Craniata</taxon>
        <taxon>Vertebrata</taxon>
        <taxon>Euteleostomi</taxon>
        <taxon>Actinopterygii</taxon>
        <taxon>Neopterygii</taxon>
        <taxon>Teleostei</taxon>
        <taxon>Notacanthiformes</taxon>
        <taxon>Halosauridae</taxon>
        <taxon>Aldrovandia</taxon>
    </lineage>
</organism>
<evidence type="ECO:0000313" key="2">
    <source>
        <dbReference type="EMBL" id="KAJ8408602.1"/>
    </source>
</evidence>
<evidence type="ECO:0000313" key="3">
    <source>
        <dbReference type="Proteomes" id="UP001221898"/>
    </source>
</evidence>
<keyword evidence="3" id="KW-1185">Reference proteome</keyword>
<dbReference type="EMBL" id="JAINUG010000034">
    <property type="protein sequence ID" value="KAJ8408602.1"/>
    <property type="molecule type" value="Genomic_DNA"/>
</dbReference>
<dbReference type="AlphaFoldDB" id="A0AAD7STL0"/>
<feature type="compositionally biased region" description="Polar residues" evidence="1">
    <location>
        <begin position="1"/>
        <end position="10"/>
    </location>
</feature>
<feature type="compositionally biased region" description="Basic and acidic residues" evidence="1">
    <location>
        <begin position="11"/>
        <end position="29"/>
    </location>
</feature>
<sequence length="96" mass="10860">MDEQGCSWTSHDVRGGLDGMRRAQADRQQVKQKPQMPKSRTRSVLISIHLAHCRRQLRRRFPPFSAVATEAANSRCVPAARRACSRFDCGPLLMLP</sequence>
<proteinExistence type="predicted"/>
<dbReference type="Proteomes" id="UP001221898">
    <property type="component" value="Unassembled WGS sequence"/>
</dbReference>
<accession>A0AAD7STL0</accession>
<evidence type="ECO:0000256" key="1">
    <source>
        <dbReference type="SAM" id="MobiDB-lite"/>
    </source>
</evidence>
<protein>
    <submittedName>
        <fullName evidence="2">Uncharacterized protein</fullName>
    </submittedName>
</protein>
<feature type="region of interest" description="Disordered" evidence="1">
    <location>
        <begin position="1"/>
        <end position="41"/>
    </location>
</feature>